<name>A0ABR2B506_9ROSI</name>
<feature type="compositionally biased region" description="Polar residues" evidence="1">
    <location>
        <begin position="22"/>
        <end position="64"/>
    </location>
</feature>
<keyword evidence="3" id="KW-1185">Reference proteome</keyword>
<protein>
    <submittedName>
        <fullName evidence="2">Uncharacterized protein</fullName>
    </submittedName>
</protein>
<feature type="region of interest" description="Disordered" evidence="1">
    <location>
        <begin position="1"/>
        <end position="154"/>
    </location>
</feature>
<feature type="compositionally biased region" description="Polar residues" evidence="1">
    <location>
        <begin position="89"/>
        <end position="104"/>
    </location>
</feature>
<organism evidence="2 3">
    <name type="scientific">Hibiscus sabdariffa</name>
    <name type="common">roselle</name>
    <dbReference type="NCBI Taxonomy" id="183260"/>
    <lineage>
        <taxon>Eukaryota</taxon>
        <taxon>Viridiplantae</taxon>
        <taxon>Streptophyta</taxon>
        <taxon>Embryophyta</taxon>
        <taxon>Tracheophyta</taxon>
        <taxon>Spermatophyta</taxon>
        <taxon>Magnoliopsida</taxon>
        <taxon>eudicotyledons</taxon>
        <taxon>Gunneridae</taxon>
        <taxon>Pentapetalae</taxon>
        <taxon>rosids</taxon>
        <taxon>malvids</taxon>
        <taxon>Malvales</taxon>
        <taxon>Malvaceae</taxon>
        <taxon>Malvoideae</taxon>
        <taxon>Hibiscus</taxon>
    </lineage>
</organism>
<evidence type="ECO:0000313" key="2">
    <source>
        <dbReference type="EMBL" id="KAK8501940.1"/>
    </source>
</evidence>
<accession>A0ABR2B506</accession>
<reference evidence="2 3" key="1">
    <citation type="journal article" date="2024" name="G3 (Bethesda)">
        <title>Genome assembly of Hibiscus sabdariffa L. provides insights into metabolisms of medicinal natural products.</title>
        <authorList>
            <person name="Kim T."/>
        </authorList>
    </citation>
    <scope>NUCLEOTIDE SEQUENCE [LARGE SCALE GENOMIC DNA]</scope>
    <source>
        <strain evidence="2">TK-2024</strain>
        <tissue evidence="2">Old leaves</tissue>
    </source>
</reference>
<feature type="compositionally biased region" description="Polar residues" evidence="1">
    <location>
        <begin position="132"/>
        <end position="154"/>
    </location>
</feature>
<proteinExistence type="predicted"/>
<feature type="compositionally biased region" description="Low complexity" evidence="1">
    <location>
        <begin position="112"/>
        <end position="121"/>
    </location>
</feature>
<dbReference type="EMBL" id="JBBPBM010000179">
    <property type="protein sequence ID" value="KAK8501940.1"/>
    <property type="molecule type" value="Genomic_DNA"/>
</dbReference>
<evidence type="ECO:0000256" key="1">
    <source>
        <dbReference type="SAM" id="MobiDB-lite"/>
    </source>
</evidence>
<comment type="caution">
    <text evidence="2">The sequence shown here is derived from an EMBL/GenBank/DDBJ whole genome shotgun (WGS) entry which is preliminary data.</text>
</comment>
<gene>
    <name evidence="2" type="ORF">V6N12_019678</name>
</gene>
<dbReference type="Proteomes" id="UP001472677">
    <property type="component" value="Unassembled WGS sequence"/>
</dbReference>
<evidence type="ECO:0000313" key="3">
    <source>
        <dbReference type="Proteomes" id="UP001472677"/>
    </source>
</evidence>
<sequence>MEFKATSDASSRSRVIPVLAHNSVQQQDGSSRGDVSTTEDINQATTNVNSEPIISHVEPQSFTEETLDEVAGSEHTPQLSERSLEHNANDGSLGSMSASQSVHVANQDMEGSEGVVNQGQVEVEEEVSNQEPAAQNIKSLGHNNATQVSEPLDM</sequence>